<keyword evidence="9" id="KW-0732">Signal</keyword>
<evidence type="ECO:0000256" key="6">
    <source>
        <dbReference type="ARBA" id="ARBA00023098"/>
    </source>
</evidence>
<dbReference type="GO" id="GO:0005737">
    <property type="term" value="C:cytoplasm"/>
    <property type="evidence" value="ECO:0007669"/>
    <property type="project" value="UniProtKB-SubCell"/>
</dbReference>
<evidence type="ECO:0000256" key="9">
    <source>
        <dbReference type="SAM" id="SignalP"/>
    </source>
</evidence>
<evidence type="ECO:0000313" key="12">
    <source>
        <dbReference type="Proteomes" id="UP000030106"/>
    </source>
</evidence>
<evidence type="ECO:0000256" key="4">
    <source>
        <dbReference type="ARBA" id="ARBA00022801"/>
    </source>
</evidence>
<dbReference type="InterPro" id="IPR019479">
    <property type="entry name" value="Peroxiredoxin_C"/>
</dbReference>
<dbReference type="NCBIfam" id="NF011576">
    <property type="entry name" value="PRK15000.1"/>
    <property type="match status" value="1"/>
</dbReference>
<dbReference type="STRING" id="1245745.A0A0A2VYH9"/>
<dbReference type="Proteomes" id="UP000030106">
    <property type="component" value="Unassembled WGS sequence"/>
</dbReference>
<keyword evidence="4" id="KW-0378">Hydrolase</keyword>
<dbReference type="AlphaFoldDB" id="A0A0A2VYH9"/>
<dbReference type="HAMAP" id="MF_01950">
    <property type="entry name" value="AcpH"/>
    <property type="match status" value="1"/>
</dbReference>
<keyword evidence="6" id="KW-0443">Lipid metabolism</keyword>
<protein>
    <submittedName>
        <fullName evidence="11">Acyl carrier protein phosphodiesterase</fullName>
    </submittedName>
</protein>
<gene>
    <name evidence="11" type="ORF">BBAD15_g3096</name>
</gene>
<dbReference type="PANTHER" id="PTHR38764:SF1">
    <property type="entry name" value="ACYL CARRIER PROTEIN PHOSPHODIESTERASE"/>
    <property type="match status" value="1"/>
</dbReference>
<keyword evidence="7" id="KW-1015">Disulfide bond</keyword>
<dbReference type="PANTHER" id="PTHR38764">
    <property type="entry name" value="ACYL CARRIER PROTEIN PHOSPHODIESTERASE"/>
    <property type="match status" value="1"/>
</dbReference>
<dbReference type="InterPro" id="IPR000866">
    <property type="entry name" value="AhpC/TSA"/>
</dbReference>
<keyword evidence="5" id="KW-0560">Oxidoreductase</keyword>
<organism evidence="11 12">
    <name type="scientific">Beauveria bassiana D1-5</name>
    <dbReference type="NCBI Taxonomy" id="1245745"/>
    <lineage>
        <taxon>Eukaryota</taxon>
        <taxon>Fungi</taxon>
        <taxon>Dikarya</taxon>
        <taxon>Ascomycota</taxon>
        <taxon>Pezizomycotina</taxon>
        <taxon>Sordariomycetes</taxon>
        <taxon>Hypocreomycetidae</taxon>
        <taxon>Hypocreales</taxon>
        <taxon>Cordycipitaceae</taxon>
        <taxon>Beauveria</taxon>
    </lineage>
</organism>
<dbReference type="InterPro" id="IPR007431">
    <property type="entry name" value="ACP_PD"/>
</dbReference>
<feature type="chain" id="PRO_5002006861" evidence="9">
    <location>
        <begin position="29"/>
        <end position="394"/>
    </location>
</feature>
<dbReference type="Pfam" id="PF00578">
    <property type="entry name" value="AhpC-TSA"/>
    <property type="match status" value="1"/>
</dbReference>
<dbReference type="GO" id="GO:0006633">
    <property type="term" value="P:fatty acid biosynthetic process"/>
    <property type="evidence" value="ECO:0007669"/>
    <property type="project" value="InterPro"/>
</dbReference>
<dbReference type="NCBIfam" id="NF007466">
    <property type="entry name" value="PRK10045.1"/>
    <property type="match status" value="1"/>
</dbReference>
<proteinExistence type="inferred from homology"/>
<dbReference type="InterPro" id="IPR023491">
    <property type="entry name" value="ACP_phosphodiesterase_gpbac"/>
</dbReference>
<dbReference type="Pfam" id="PF04336">
    <property type="entry name" value="ACP_PD"/>
    <property type="match status" value="1"/>
</dbReference>
<sequence length="394" mass="45114">MNFLAHLHLAHLAQSSLLGNLLADFVRGSPDDSFSPEVVAGIYMHRRVDALTDGLPEVALARGWFSPKTRRVSPISLDVMWDHFLSRHWHKVCPDIGLEDFVAYARGQIVPRLDDTPPRFINLNNYLWRERWLERYQDMDFIANVLNGMASRRPKLDALRDSWQDLDAHYDQLEELFWQFYPRMMAMAEQKRVHMVLVTRPAPDFTAAAVLGNGEIVENFNFKKHTNGKATVVFFWPMDFTFVCPSELIAFDKRYEEFQKRGVEVVGVSFDSEFVHNAWRKTPVDKGGIGEVKYAMVADIKREIQQAYGIEHPEAGVALRGSFLIDKAGIVRHQVVNDLPLGRNIDEMLRMVDALQFHEEHGEVCPAQWEKGKEGMNASPDGVAKYLSENVAKL</sequence>
<evidence type="ECO:0000256" key="2">
    <source>
        <dbReference type="ARBA" id="ARBA00022490"/>
    </source>
</evidence>
<dbReference type="InterPro" id="IPR036249">
    <property type="entry name" value="Thioredoxin-like_sf"/>
</dbReference>
<dbReference type="PROSITE" id="PS51352">
    <property type="entry name" value="THIOREDOXIN_2"/>
    <property type="match status" value="1"/>
</dbReference>
<reference evidence="11 12" key="1">
    <citation type="submission" date="2012-10" db="EMBL/GenBank/DDBJ databases">
        <title>Genome sequencing and analysis of entomopathogenic fungi Beauveria bassiana D1-5.</title>
        <authorList>
            <person name="Li Q."/>
            <person name="Wang L."/>
            <person name="Zhang Z."/>
            <person name="Wang Q."/>
            <person name="Ren J."/>
            <person name="Wang M."/>
            <person name="Xu W."/>
            <person name="Wang J."/>
            <person name="Lu Y."/>
            <person name="Du Q."/>
            <person name="Sun Z."/>
        </authorList>
    </citation>
    <scope>NUCLEOTIDE SEQUENCE [LARGE SCALE GENOMIC DNA]</scope>
    <source>
        <strain evidence="11 12">D1-5</strain>
    </source>
</reference>
<feature type="domain" description="Thioredoxin" evidence="10">
    <location>
        <begin position="196"/>
        <end position="357"/>
    </location>
</feature>
<keyword evidence="2" id="KW-0963">Cytoplasm</keyword>
<dbReference type="HOGENOM" id="CLU_700168_0_0_1"/>
<comment type="subcellular location">
    <subcellularLocation>
        <location evidence="1">Cytoplasm</location>
    </subcellularLocation>
</comment>
<name>A0A0A2VYH9_BEABA</name>
<comment type="caution">
    <text evidence="11">The sequence shown here is derived from an EMBL/GenBank/DDBJ whole genome shotgun (WGS) entry which is preliminary data.</text>
</comment>
<dbReference type="GO" id="GO:0008770">
    <property type="term" value="F:[acyl-carrier-protein] phosphodiesterase activity"/>
    <property type="evidence" value="ECO:0007669"/>
    <property type="project" value="InterPro"/>
</dbReference>
<dbReference type="InterPro" id="IPR013766">
    <property type="entry name" value="Thioredoxin_domain"/>
</dbReference>
<evidence type="ECO:0000256" key="3">
    <source>
        <dbReference type="ARBA" id="ARBA00022516"/>
    </source>
</evidence>
<evidence type="ECO:0000256" key="1">
    <source>
        <dbReference type="ARBA" id="ARBA00004496"/>
    </source>
</evidence>
<evidence type="ECO:0000259" key="10">
    <source>
        <dbReference type="PROSITE" id="PS51352"/>
    </source>
</evidence>
<dbReference type="SUPFAM" id="SSF52833">
    <property type="entry name" value="Thioredoxin-like"/>
    <property type="match status" value="1"/>
</dbReference>
<keyword evidence="3" id="KW-0444">Lipid biosynthesis</keyword>
<keyword evidence="8" id="KW-0676">Redox-active center</keyword>
<evidence type="ECO:0000256" key="5">
    <source>
        <dbReference type="ARBA" id="ARBA00023002"/>
    </source>
</evidence>
<evidence type="ECO:0000256" key="7">
    <source>
        <dbReference type="ARBA" id="ARBA00023157"/>
    </source>
</evidence>
<dbReference type="FunFam" id="3.40.30.10:FF:000002">
    <property type="entry name" value="Alkyl hydroperoxide reductase C"/>
    <property type="match status" value="1"/>
</dbReference>
<dbReference type="CDD" id="cd03015">
    <property type="entry name" value="PRX_Typ2cys"/>
    <property type="match status" value="1"/>
</dbReference>
<accession>A0A0A2VYH9</accession>
<dbReference type="GO" id="GO:0051920">
    <property type="term" value="F:peroxiredoxin activity"/>
    <property type="evidence" value="ECO:0007669"/>
    <property type="project" value="InterPro"/>
</dbReference>
<evidence type="ECO:0000256" key="8">
    <source>
        <dbReference type="ARBA" id="ARBA00023284"/>
    </source>
</evidence>
<dbReference type="Pfam" id="PF10417">
    <property type="entry name" value="1-cysPrx_C"/>
    <property type="match status" value="1"/>
</dbReference>
<feature type="signal peptide" evidence="9">
    <location>
        <begin position="1"/>
        <end position="28"/>
    </location>
</feature>
<evidence type="ECO:0000313" key="11">
    <source>
        <dbReference type="EMBL" id="KGQ11200.1"/>
    </source>
</evidence>
<dbReference type="Gene3D" id="3.40.30.10">
    <property type="entry name" value="Glutaredoxin"/>
    <property type="match status" value="1"/>
</dbReference>
<dbReference type="EMBL" id="ANFO01000234">
    <property type="protein sequence ID" value="KGQ11200.1"/>
    <property type="molecule type" value="Genomic_DNA"/>
</dbReference>